<dbReference type="InterPro" id="IPR000914">
    <property type="entry name" value="SBP_5_dom"/>
</dbReference>
<organism evidence="7 8">
    <name type="scientific">Candidatus Sungbacteria bacterium RIFCSPLOWO2_12_FULL_41_11</name>
    <dbReference type="NCBI Taxonomy" id="1802286"/>
    <lineage>
        <taxon>Bacteria</taxon>
        <taxon>Candidatus Sungiibacteriota</taxon>
    </lineage>
</organism>
<dbReference type="Proteomes" id="UP000177171">
    <property type="component" value="Unassembled WGS sequence"/>
</dbReference>
<dbReference type="EMBL" id="MHQY01000038">
    <property type="protein sequence ID" value="OHA12876.1"/>
    <property type="molecule type" value="Genomic_DNA"/>
</dbReference>
<dbReference type="GO" id="GO:1904680">
    <property type="term" value="F:peptide transmembrane transporter activity"/>
    <property type="evidence" value="ECO:0007669"/>
    <property type="project" value="TreeGrafter"/>
</dbReference>
<feature type="region of interest" description="Disordered" evidence="4">
    <location>
        <begin position="347"/>
        <end position="372"/>
    </location>
</feature>
<dbReference type="Gene3D" id="3.90.76.10">
    <property type="entry name" value="Dipeptide-binding Protein, Domain 1"/>
    <property type="match status" value="1"/>
</dbReference>
<evidence type="ECO:0000313" key="8">
    <source>
        <dbReference type="Proteomes" id="UP000177171"/>
    </source>
</evidence>
<evidence type="ECO:0000256" key="4">
    <source>
        <dbReference type="SAM" id="MobiDB-lite"/>
    </source>
</evidence>
<keyword evidence="5" id="KW-0472">Membrane</keyword>
<keyword evidence="5" id="KW-1133">Transmembrane helix</keyword>
<dbReference type="SUPFAM" id="SSF53850">
    <property type="entry name" value="Periplasmic binding protein-like II"/>
    <property type="match status" value="1"/>
</dbReference>
<evidence type="ECO:0000259" key="6">
    <source>
        <dbReference type="Pfam" id="PF00496"/>
    </source>
</evidence>
<dbReference type="PIRSF" id="PIRSF002741">
    <property type="entry name" value="MppA"/>
    <property type="match status" value="1"/>
</dbReference>
<dbReference type="PANTHER" id="PTHR30290">
    <property type="entry name" value="PERIPLASMIC BINDING COMPONENT OF ABC TRANSPORTER"/>
    <property type="match status" value="1"/>
</dbReference>
<feature type="domain" description="Solute-binding protein family 5" evidence="6">
    <location>
        <begin position="102"/>
        <end position="466"/>
    </location>
</feature>
<reference evidence="7 8" key="1">
    <citation type="journal article" date="2016" name="Nat. Commun.">
        <title>Thousands of microbial genomes shed light on interconnected biogeochemical processes in an aquifer system.</title>
        <authorList>
            <person name="Anantharaman K."/>
            <person name="Brown C.T."/>
            <person name="Hug L.A."/>
            <person name="Sharon I."/>
            <person name="Castelle C.J."/>
            <person name="Probst A.J."/>
            <person name="Thomas B.C."/>
            <person name="Singh A."/>
            <person name="Wilkins M.J."/>
            <person name="Karaoz U."/>
            <person name="Brodie E.L."/>
            <person name="Williams K.H."/>
            <person name="Hubbard S.S."/>
            <person name="Banfield J.F."/>
        </authorList>
    </citation>
    <scope>NUCLEOTIDE SEQUENCE [LARGE SCALE GENOMIC DNA]</scope>
</reference>
<dbReference type="AlphaFoldDB" id="A0A1G2LMN3"/>
<keyword evidence="5" id="KW-0812">Transmembrane</keyword>
<proteinExistence type="inferred from homology"/>
<dbReference type="Gene3D" id="3.10.105.10">
    <property type="entry name" value="Dipeptide-binding Protein, Domain 3"/>
    <property type="match status" value="1"/>
</dbReference>
<dbReference type="InterPro" id="IPR039424">
    <property type="entry name" value="SBP_5"/>
</dbReference>
<sequence length="575" mass="66443">MDKEKIILWKRRLLYFPRLFAKNEKILISLLLIAFLSSSLLLITSFVIKNTIVTGANGGTYREGLLKQPQLINPLYISNNDTDRDLINLIYSSLIRFNSKGEIIKDLADNWEVSADNKVFTFELNKNAKWHDGRELTADDVIFTVKAIQNPEYKSPQRPNWQGVNTEKINDYTVRFMLKQPYTAFFENAALPIMPKHIWENISPQNAVISDLNLKPIGSGKYKFYNFETSRQDSIKTYTLKSNKNYYKNPPRISTVQFFFYNSEEELIEALKKKDIDGINSISAKNKELLAKEEIIIYPLRLSRIFAIFLNSSKIDSFRDQNIRQALSLAIPRNELIKNALYEGAEEADSPLPSGALNNDATTKSRKETNQPNPLELLLKSGLKKADDGTLIKKTIKNDRQENTPFSIKLSTSDIPELRDAAEFIKKKWEDLGIKVEIILMNVVDLEKDAIRPRNYEALLFGEVYGHEPEPFSFWHSSQIRDPGLNIAMFSNSKTDKLLEDAMRDPNPETRKEKYLEFENIVQTGIGAIFLYTPHYFYGVRSFIKGIEVQNIVVPSDRFNEVENWYIKTKRIWKD</sequence>
<evidence type="ECO:0000256" key="5">
    <source>
        <dbReference type="SAM" id="Phobius"/>
    </source>
</evidence>
<dbReference type="Pfam" id="PF00496">
    <property type="entry name" value="SBP_bac_5"/>
    <property type="match status" value="1"/>
</dbReference>
<dbReference type="InterPro" id="IPR030678">
    <property type="entry name" value="Peptide/Ni-bd"/>
</dbReference>
<keyword evidence="2" id="KW-0813">Transport</keyword>
<keyword evidence="3" id="KW-0732">Signal</keyword>
<comment type="similarity">
    <text evidence="1">Belongs to the bacterial solute-binding protein 5 family.</text>
</comment>
<dbReference type="PANTHER" id="PTHR30290:SF9">
    <property type="entry name" value="OLIGOPEPTIDE-BINDING PROTEIN APPA"/>
    <property type="match status" value="1"/>
</dbReference>
<evidence type="ECO:0000256" key="1">
    <source>
        <dbReference type="ARBA" id="ARBA00005695"/>
    </source>
</evidence>
<dbReference type="Gene3D" id="3.40.190.10">
    <property type="entry name" value="Periplasmic binding protein-like II"/>
    <property type="match status" value="1"/>
</dbReference>
<comment type="caution">
    <text evidence="7">The sequence shown here is derived from an EMBL/GenBank/DDBJ whole genome shotgun (WGS) entry which is preliminary data.</text>
</comment>
<gene>
    <name evidence="7" type="ORF">A3G49_03770</name>
</gene>
<name>A0A1G2LMN3_9BACT</name>
<accession>A0A1G2LMN3</accession>
<dbReference type="GO" id="GO:0043190">
    <property type="term" value="C:ATP-binding cassette (ABC) transporter complex"/>
    <property type="evidence" value="ECO:0007669"/>
    <property type="project" value="InterPro"/>
</dbReference>
<evidence type="ECO:0000256" key="2">
    <source>
        <dbReference type="ARBA" id="ARBA00022448"/>
    </source>
</evidence>
<protein>
    <recommendedName>
        <fullName evidence="6">Solute-binding protein family 5 domain-containing protein</fullName>
    </recommendedName>
</protein>
<evidence type="ECO:0000256" key="3">
    <source>
        <dbReference type="ARBA" id="ARBA00022729"/>
    </source>
</evidence>
<feature type="transmembrane region" description="Helical" evidence="5">
    <location>
        <begin position="26"/>
        <end position="48"/>
    </location>
</feature>
<dbReference type="GO" id="GO:0015833">
    <property type="term" value="P:peptide transport"/>
    <property type="evidence" value="ECO:0007669"/>
    <property type="project" value="TreeGrafter"/>
</dbReference>
<evidence type="ECO:0000313" key="7">
    <source>
        <dbReference type="EMBL" id="OHA12876.1"/>
    </source>
</evidence>
<dbReference type="GO" id="GO:0042597">
    <property type="term" value="C:periplasmic space"/>
    <property type="evidence" value="ECO:0007669"/>
    <property type="project" value="UniProtKB-ARBA"/>
</dbReference>